<evidence type="ECO:0000313" key="2">
    <source>
        <dbReference type="Proteomes" id="UP001482620"/>
    </source>
</evidence>
<sequence>MRLKHSDYREYAWDQIKRTFPEQRVASCYISSRSWFNEELFNFKWILFREELPVADLCLQTKKMVKKKENIRTLGFPKQCQGHITHQFYEPSAFINGIYMFNPPGSLHFVLHLYPLGKKCSLKIDREGLYCISTNHFH</sequence>
<keyword evidence="2" id="KW-1185">Reference proteome</keyword>
<name>A0ABV0VET1_9TELE</name>
<dbReference type="EMBL" id="JAHRIQ010104763">
    <property type="protein sequence ID" value="MEQ2254833.1"/>
    <property type="molecule type" value="Genomic_DNA"/>
</dbReference>
<reference evidence="1 2" key="1">
    <citation type="submission" date="2021-06" db="EMBL/GenBank/DDBJ databases">
        <authorList>
            <person name="Palmer J.M."/>
        </authorList>
    </citation>
    <scope>NUCLEOTIDE SEQUENCE [LARGE SCALE GENOMIC DNA]</scope>
    <source>
        <strain evidence="2">if_2019</strain>
        <tissue evidence="1">Muscle</tissue>
    </source>
</reference>
<accession>A0ABV0VET1</accession>
<dbReference type="Proteomes" id="UP001482620">
    <property type="component" value="Unassembled WGS sequence"/>
</dbReference>
<organism evidence="1 2">
    <name type="scientific">Ilyodon furcidens</name>
    <name type="common">goldbreast splitfin</name>
    <dbReference type="NCBI Taxonomy" id="33524"/>
    <lineage>
        <taxon>Eukaryota</taxon>
        <taxon>Metazoa</taxon>
        <taxon>Chordata</taxon>
        <taxon>Craniata</taxon>
        <taxon>Vertebrata</taxon>
        <taxon>Euteleostomi</taxon>
        <taxon>Actinopterygii</taxon>
        <taxon>Neopterygii</taxon>
        <taxon>Teleostei</taxon>
        <taxon>Neoteleostei</taxon>
        <taxon>Acanthomorphata</taxon>
        <taxon>Ovalentaria</taxon>
        <taxon>Atherinomorphae</taxon>
        <taxon>Cyprinodontiformes</taxon>
        <taxon>Goodeidae</taxon>
        <taxon>Ilyodon</taxon>
    </lineage>
</organism>
<comment type="caution">
    <text evidence="1">The sequence shown here is derived from an EMBL/GenBank/DDBJ whole genome shotgun (WGS) entry which is preliminary data.</text>
</comment>
<proteinExistence type="predicted"/>
<evidence type="ECO:0000313" key="1">
    <source>
        <dbReference type="EMBL" id="MEQ2254833.1"/>
    </source>
</evidence>
<protein>
    <submittedName>
        <fullName evidence="1">Uncharacterized protein</fullName>
    </submittedName>
</protein>
<gene>
    <name evidence="1" type="ORF">ILYODFUR_007629</name>
</gene>